<comment type="caution">
    <text evidence="3">The sequence shown here is derived from an EMBL/GenBank/DDBJ whole genome shotgun (WGS) entry which is preliminary data.</text>
</comment>
<organism evidence="3">
    <name type="scientific">Listeria monocytogenes</name>
    <dbReference type="NCBI Taxonomy" id="1639"/>
    <lineage>
        <taxon>Bacteria</taxon>
        <taxon>Bacillati</taxon>
        <taxon>Bacillota</taxon>
        <taxon>Bacilli</taxon>
        <taxon>Bacillales</taxon>
        <taxon>Listeriaceae</taxon>
        <taxon>Listeria</taxon>
    </lineage>
</organism>
<proteinExistence type="predicted"/>
<dbReference type="Pfam" id="PF06605">
    <property type="entry name" value="Prophage_tail"/>
    <property type="match status" value="1"/>
</dbReference>
<feature type="domain" description="P68 RBP/TagC-like beta-propeller" evidence="2">
    <location>
        <begin position="501"/>
        <end position="750"/>
    </location>
</feature>
<protein>
    <submittedName>
        <fullName evidence="3">Uncharacterized protein</fullName>
    </submittedName>
</protein>
<dbReference type="Pfam" id="PF21311">
    <property type="entry name" value="Phage_RBD_prop"/>
    <property type="match status" value="1"/>
</dbReference>
<dbReference type="EMBL" id="AACKJZ010000007">
    <property type="protein sequence ID" value="EAK9777081.1"/>
    <property type="molecule type" value="Genomic_DNA"/>
</dbReference>
<dbReference type="InterPro" id="IPR010572">
    <property type="entry name" value="Tail_dom"/>
</dbReference>
<dbReference type="InterPro" id="IPR048799">
    <property type="entry name" value="P68_RBP_TagC-like_beta-prop"/>
</dbReference>
<accession>A0A5L8BYI2</accession>
<name>A0A5L8BYI2_LISMN</name>
<evidence type="ECO:0000259" key="2">
    <source>
        <dbReference type="Pfam" id="PF21311"/>
    </source>
</evidence>
<feature type="domain" description="Tail spike" evidence="1">
    <location>
        <begin position="99"/>
        <end position="347"/>
    </location>
</feature>
<dbReference type="NCBIfam" id="TIGR01665">
    <property type="entry name" value="put_anti_recept"/>
    <property type="match status" value="1"/>
</dbReference>
<evidence type="ECO:0000259" key="1">
    <source>
        <dbReference type="Pfam" id="PF06605"/>
    </source>
</evidence>
<sequence length="759" mass="86536">MELTVLDKTRTQVGILSNDLPKSCPFWDDERNEKLENFDDTYIFSVPSEHEMADNIIAGHYILFKDETDKFRLFRIYEVQTILDMTGRYKKAIAENTFIYDLNAAIVPSRNLVNINADTALEHILQQTGWTIGSREYVGEIRSMDFRERLTAQAGLQQVCEEFSAEIDAYVEVYNGKIVAYKFDIMNERGENTGKFFEYVRDIEGLTKITSDKTMFTALVPIGKDDLKINAVNDGLEYVYDDEANWTYNDGREYIKGIITNDTITNAQALKDWAKTELEKVNHPQNTYEVSVVLLSEMVGYEDHIVRLGDTVRVVDLEDDVTLSARIIEKTTSFSDPSRNTVALGKFIELANITPALIYELQEKFNEAQRQLEARKSWTVELFSVNGTTFKNNQGSTQLIARVYDGKENITTQISRENFIWEKTDKYGNHDDTWEEAHQNLGNVITVDANEIIGSETISCYINDDSGTETNSFIVLENQSYLFMELPREFPAGYTQNLRAMQGAQIDWEGGYVYSVQVVDSKTDTIQITRVKLNGEFDSLMYCQGAGHGTMIGLHTSRDSNGNPYIWSAWFTPSKRKNAIAMFSFIPNGTMTYDKLSAVVEVKEYYRVGYDRVNDYLILTSGFSNMKAGFYKPSEVLSGKINPILQVRIQELKNYTYGTNTLQSASGIYPYIYLNTGMDFSSADRNQVWCYNAEKGELAYHLKFNSTYYPKQGSMNEAEGAYPTIMPNGKRYLQFNLCQGEPGKQINNIYLIPEEGVNA</sequence>
<reference evidence="3" key="1">
    <citation type="submission" date="2019-05" db="EMBL/GenBank/DDBJ databases">
        <authorList>
            <consortium name="GenomeTrakr network: Whole genome sequencing for foodborne pathogen traceback"/>
        </authorList>
    </citation>
    <scope>NUCLEOTIDE SEQUENCE</scope>
    <source>
        <strain evidence="3">FLAG-50212</strain>
    </source>
</reference>
<dbReference type="InterPro" id="IPR007119">
    <property type="entry name" value="Phage_tail_spike_N"/>
</dbReference>
<dbReference type="AlphaFoldDB" id="A0A5L8BYI2"/>
<evidence type="ECO:0000313" key="3">
    <source>
        <dbReference type="EMBL" id="EAK9777081.1"/>
    </source>
</evidence>
<gene>
    <name evidence="3" type="ORF">FDQ00_09170</name>
</gene>